<comment type="caution">
    <text evidence="2">The sequence shown here is derived from an EMBL/GenBank/DDBJ whole genome shotgun (WGS) entry which is preliminary data.</text>
</comment>
<evidence type="ECO:0000313" key="3">
    <source>
        <dbReference type="Proteomes" id="UP000249577"/>
    </source>
</evidence>
<reference evidence="2 3" key="1">
    <citation type="submission" date="2017-08" db="EMBL/GenBank/DDBJ databases">
        <title>Infants hospitalized years apart are colonized by the same room-sourced microbial strains.</title>
        <authorList>
            <person name="Brooks B."/>
            <person name="Olm M.R."/>
            <person name="Firek B.A."/>
            <person name="Baker R."/>
            <person name="Thomas B.C."/>
            <person name="Morowitz M.J."/>
            <person name="Banfield J.F."/>
        </authorList>
    </citation>
    <scope>NUCLEOTIDE SEQUENCE [LARGE SCALE GENOMIC DNA]</scope>
    <source>
        <strain evidence="2">S2_005_003_R2_43</strain>
    </source>
</reference>
<organism evidence="2 3">
    <name type="scientific">Ancylobacter novellus</name>
    <name type="common">Thiobacillus novellus</name>
    <dbReference type="NCBI Taxonomy" id="921"/>
    <lineage>
        <taxon>Bacteria</taxon>
        <taxon>Pseudomonadati</taxon>
        <taxon>Pseudomonadota</taxon>
        <taxon>Alphaproteobacteria</taxon>
        <taxon>Hyphomicrobiales</taxon>
        <taxon>Xanthobacteraceae</taxon>
        <taxon>Ancylobacter</taxon>
    </lineage>
</organism>
<keyword evidence="1" id="KW-1133">Transmembrane helix</keyword>
<dbReference type="EMBL" id="QFPN01000007">
    <property type="protein sequence ID" value="PZQ13738.1"/>
    <property type="molecule type" value="Genomic_DNA"/>
</dbReference>
<name>A0A2W5KEA1_ANCNO</name>
<feature type="transmembrane region" description="Helical" evidence="1">
    <location>
        <begin position="30"/>
        <end position="50"/>
    </location>
</feature>
<sequence length="72" mass="7811">MPFRIKMGLTVVVGLAAIAGWFYMGALGKAGPQMALLFLGPFTMGSLWIFPEVMRGKADRKPLPSEAGERAR</sequence>
<keyword evidence="1" id="KW-0472">Membrane</keyword>
<keyword evidence="1" id="KW-0812">Transmembrane</keyword>
<evidence type="ECO:0000313" key="2">
    <source>
        <dbReference type="EMBL" id="PZQ13738.1"/>
    </source>
</evidence>
<dbReference type="AlphaFoldDB" id="A0A2W5KEA1"/>
<evidence type="ECO:0000256" key="1">
    <source>
        <dbReference type="SAM" id="Phobius"/>
    </source>
</evidence>
<protein>
    <submittedName>
        <fullName evidence="2">Uncharacterized protein</fullName>
    </submittedName>
</protein>
<feature type="transmembrane region" description="Helical" evidence="1">
    <location>
        <begin position="7"/>
        <end position="24"/>
    </location>
</feature>
<dbReference type="Proteomes" id="UP000249577">
    <property type="component" value="Unassembled WGS sequence"/>
</dbReference>
<proteinExistence type="predicted"/>
<accession>A0A2W5KEA1</accession>
<gene>
    <name evidence="2" type="ORF">DI565_14495</name>
</gene>